<dbReference type="STRING" id="39490.ERS852448_02287"/>
<keyword evidence="4 10" id="KW-0597">Phosphoprotein</keyword>
<gene>
    <name evidence="13" type="ORF">ERS852448_02287</name>
    <name evidence="14" type="ORF">GKE72_13745</name>
</gene>
<reference evidence="14 16" key="2">
    <citation type="journal article" date="2019" name="Nat. Med.">
        <title>A library of human gut bacterial isolates paired with longitudinal multiomics data enables mechanistic microbiome research.</title>
        <authorList>
            <person name="Poyet M."/>
            <person name="Groussin M."/>
            <person name="Gibbons S.M."/>
            <person name="Avila-Pacheco J."/>
            <person name="Jiang X."/>
            <person name="Kearney S.M."/>
            <person name="Perrotta A.R."/>
            <person name="Berdy B."/>
            <person name="Zhao S."/>
            <person name="Lieberman T.D."/>
            <person name="Swanson P.K."/>
            <person name="Smith M."/>
            <person name="Roesemann S."/>
            <person name="Alexander J.E."/>
            <person name="Rich S.A."/>
            <person name="Livny J."/>
            <person name="Vlamakis H."/>
            <person name="Clish C."/>
            <person name="Bullock K."/>
            <person name="Deik A."/>
            <person name="Scott J."/>
            <person name="Pierce K.A."/>
            <person name="Xavier R.J."/>
            <person name="Alm E.J."/>
        </authorList>
    </citation>
    <scope>NUCLEOTIDE SEQUENCE [LARGE SCALE GENOMIC DNA]</scope>
    <source>
        <strain evidence="14 16">BIOML-A3</strain>
    </source>
</reference>
<dbReference type="GO" id="GO:0000160">
    <property type="term" value="P:phosphorelay signal transduction system"/>
    <property type="evidence" value="ECO:0007669"/>
    <property type="project" value="UniProtKB-KW"/>
</dbReference>
<keyword evidence="6" id="KW-0805">Transcription regulation</keyword>
<evidence type="ECO:0000313" key="14">
    <source>
        <dbReference type="EMBL" id="MSD17099.1"/>
    </source>
</evidence>
<keyword evidence="8" id="KW-0804">Transcription</keyword>
<keyword evidence="3" id="KW-0963">Cytoplasm</keyword>
<dbReference type="SMART" id="SM00448">
    <property type="entry name" value="REC"/>
    <property type="match status" value="1"/>
</dbReference>
<feature type="modified residue" description="4-aspartylphosphate" evidence="10">
    <location>
        <position position="55"/>
    </location>
</feature>
<dbReference type="InterPro" id="IPR011006">
    <property type="entry name" value="CheY-like_superfamily"/>
</dbReference>
<evidence type="ECO:0000313" key="15">
    <source>
        <dbReference type="Proteomes" id="UP000095492"/>
    </source>
</evidence>
<dbReference type="GO" id="GO:0003700">
    <property type="term" value="F:DNA-binding transcription factor activity"/>
    <property type="evidence" value="ECO:0007669"/>
    <property type="project" value="InterPro"/>
</dbReference>
<dbReference type="EMBL" id="WKRA01000029">
    <property type="protein sequence ID" value="MSD17099.1"/>
    <property type="molecule type" value="Genomic_DNA"/>
</dbReference>
<evidence type="ECO:0000256" key="7">
    <source>
        <dbReference type="ARBA" id="ARBA00023125"/>
    </source>
</evidence>
<accession>A0A173UUZ0</accession>
<dbReference type="InterPro" id="IPR018062">
    <property type="entry name" value="HTH_AraC-typ_CS"/>
</dbReference>
<name>A0A173UUZ0_EUBRA</name>
<dbReference type="PANTHER" id="PTHR42713">
    <property type="entry name" value="HISTIDINE KINASE-RELATED"/>
    <property type="match status" value="1"/>
</dbReference>
<sequence length="284" mass="32572">MYSMVILDDEKIVLQGIQKLCQKEDFGFVIKGAFVDSLKALDALPGLRPHLIITDVRMPQMDGLEFARRAKEILPESEIVILSGYRDFSYAQTAMQIGVSDYLLKPIKKTDFGDMLHRMYERLEAKIGQAAYYQVLDGYARGLVGEEEVKHAVSSVQPANVAQRPGVLAKEGEQSPTKIVRDALYYIRRHYNENISLTDVAEHINVNKSYLCDVFKKEQKVTILQYMTNLRIEKAKELLLHTDMKMYEISVEVGYNDYTYFSQIFKRNTGETLSEFRKKAGSKK</sequence>
<dbReference type="PROSITE" id="PS00041">
    <property type="entry name" value="HTH_ARAC_FAMILY_1"/>
    <property type="match status" value="1"/>
</dbReference>
<comment type="subcellular location">
    <subcellularLocation>
        <location evidence="1">Cytoplasm</location>
    </subcellularLocation>
</comment>
<dbReference type="Pfam" id="PF12833">
    <property type="entry name" value="HTH_18"/>
    <property type="match status" value="1"/>
</dbReference>
<evidence type="ECO:0000256" key="6">
    <source>
        <dbReference type="ARBA" id="ARBA00023015"/>
    </source>
</evidence>
<comment type="function">
    <text evidence="9">May play the central regulatory role in sporulation. It may be an element of the effector pathway responsible for the activation of sporulation genes in response to nutritional stress. Spo0A may act in concert with spo0H (a sigma factor) to control the expression of some genes that are critical to the sporulation process.</text>
</comment>
<dbReference type="PROSITE" id="PS01124">
    <property type="entry name" value="HTH_ARAC_FAMILY_2"/>
    <property type="match status" value="1"/>
</dbReference>
<dbReference type="Gene3D" id="3.40.50.2300">
    <property type="match status" value="1"/>
</dbReference>
<protein>
    <recommendedName>
        <fullName evidence="2">Stage 0 sporulation protein A homolog</fullName>
    </recommendedName>
</protein>
<organism evidence="13 15">
    <name type="scientific">Eubacterium ramulus</name>
    <dbReference type="NCBI Taxonomy" id="39490"/>
    <lineage>
        <taxon>Bacteria</taxon>
        <taxon>Bacillati</taxon>
        <taxon>Bacillota</taxon>
        <taxon>Clostridia</taxon>
        <taxon>Eubacteriales</taxon>
        <taxon>Eubacteriaceae</taxon>
        <taxon>Eubacterium</taxon>
    </lineage>
</organism>
<dbReference type="SUPFAM" id="SSF46689">
    <property type="entry name" value="Homeodomain-like"/>
    <property type="match status" value="2"/>
</dbReference>
<evidence type="ECO:0000259" key="11">
    <source>
        <dbReference type="PROSITE" id="PS01124"/>
    </source>
</evidence>
<feature type="domain" description="Response regulatory" evidence="12">
    <location>
        <begin position="3"/>
        <end position="120"/>
    </location>
</feature>
<dbReference type="InterPro" id="IPR009057">
    <property type="entry name" value="Homeodomain-like_sf"/>
</dbReference>
<dbReference type="RefSeq" id="WP_022035847.1">
    <property type="nucleotide sequence ID" value="NZ_CABKSU010000122.1"/>
</dbReference>
<evidence type="ECO:0000256" key="9">
    <source>
        <dbReference type="ARBA" id="ARBA00024867"/>
    </source>
</evidence>
<dbReference type="GO" id="GO:0043565">
    <property type="term" value="F:sequence-specific DNA binding"/>
    <property type="evidence" value="ECO:0007669"/>
    <property type="project" value="InterPro"/>
</dbReference>
<proteinExistence type="predicted"/>
<evidence type="ECO:0000259" key="12">
    <source>
        <dbReference type="PROSITE" id="PS50110"/>
    </source>
</evidence>
<dbReference type="SUPFAM" id="SSF52172">
    <property type="entry name" value="CheY-like"/>
    <property type="match status" value="1"/>
</dbReference>
<keyword evidence="5" id="KW-0902">Two-component regulatory system</keyword>
<dbReference type="InterPro" id="IPR001789">
    <property type="entry name" value="Sig_transdc_resp-reg_receiver"/>
</dbReference>
<dbReference type="GO" id="GO:0005737">
    <property type="term" value="C:cytoplasm"/>
    <property type="evidence" value="ECO:0007669"/>
    <property type="project" value="UniProtKB-SubCell"/>
</dbReference>
<reference evidence="13 15" key="1">
    <citation type="submission" date="2015-09" db="EMBL/GenBank/DDBJ databases">
        <authorList>
            <consortium name="Pathogen Informatics"/>
        </authorList>
    </citation>
    <scope>NUCLEOTIDE SEQUENCE [LARGE SCALE GENOMIC DNA]</scope>
    <source>
        <strain evidence="13 15">2789STDY5608891</strain>
    </source>
</reference>
<evidence type="ECO:0000256" key="10">
    <source>
        <dbReference type="PROSITE-ProRule" id="PRU00169"/>
    </source>
</evidence>
<dbReference type="Pfam" id="PF00072">
    <property type="entry name" value="Response_reg"/>
    <property type="match status" value="1"/>
</dbReference>
<evidence type="ECO:0000256" key="5">
    <source>
        <dbReference type="ARBA" id="ARBA00023012"/>
    </source>
</evidence>
<dbReference type="InterPro" id="IPR018060">
    <property type="entry name" value="HTH_AraC"/>
</dbReference>
<evidence type="ECO:0000313" key="16">
    <source>
        <dbReference type="Proteomes" id="UP000431304"/>
    </source>
</evidence>
<dbReference type="CDD" id="cd17536">
    <property type="entry name" value="REC_YesN-like"/>
    <property type="match status" value="1"/>
</dbReference>
<dbReference type="PROSITE" id="PS50110">
    <property type="entry name" value="RESPONSE_REGULATORY"/>
    <property type="match status" value="1"/>
</dbReference>
<dbReference type="Gene3D" id="1.10.10.60">
    <property type="entry name" value="Homeodomain-like"/>
    <property type="match status" value="2"/>
</dbReference>
<evidence type="ECO:0000256" key="4">
    <source>
        <dbReference type="ARBA" id="ARBA00022553"/>
    </source>
</evidence>
<evidence type="ECO:0000313" key="13">
    <source>
        <dbReference type="EMBL" id="CUN18882.1"/>
    </source>
</evidence>
<dbReference type="SMART" id="SM00342">
    <property type="entry name" value="HTH_ARAC"/>
    <property type="match status" value="1"/>
</dbReference>
<dbReference type="InterPro" id="IPR051552">
    <property type="entry name" value="HptR"/>
</dbReference>
<dbReference type="EMBL" id="CYYA01000017">
    <property type="protein sequence ID" value="CUN18882.1"/>
    <property type="molecule type" value="Genomic_DNA"/>
</dbReference>
<feature type="domain" description="HTH araC/xylS-type" evidence="11">
    <location>
        <begin position="181"/>
        <end position="279"/>
    </location>
</feature>
<evidence type="ECO:0000256" key="8">
    <source>
        <dbReference type="ARBA" id="ARBA00023163"/>
    </source>
</evidence>
<evidence type="ECO:0000256" key="1">
    <source>
        <dbReference type="ARBA" id="ARBA00004496"/>
    </source>
</evidence>
<dbReference type="AlphaFoldDB" id="A0A173UUZ0"/>
<dbReference type="Proteomes" id="UP000095492">
    <property type="component" value="Unassembled WGS sequence"/>
</dbReference>
<keyword evidence="7" id="KW-0238">DNA-binding</keyword>
<dbReference type="OrthoDB" id="1769137at2"/>
<dbReference type="PANTHER" id="PTHR42713:SF3">
    <property type="entry name" value="TRANSCRIPTIONAL REGULATORY PROTEIN HPTR"/>
    <property type="match status" value="1"/>
</dbReference>
<dbReference type="Proteomes" id="UP000431304">
    <property type="component" value="Unassembled WGS sequence"/>
</dbReference>
<evidence type="ECO:0000256" key="2">
    <source>
        <dbReference type="ARBA" id="ARBA00018672"/>
    </source>
</evidence>
<dbReference type="GeneID" id="42788053"/>
<evidence type="ECO:0000256" key="3">
    <source>
        <dbReference type="ARBA" id="ARBA00022490"/>
    </source>
</evidence>